<dbReference type="SUPFAM" id="SSF57850">
    <property type="entry name" value="RING/U-box"/>
    <property type="match status" value="1"/>
</dbReference>
<dbReference type="Gene3D" id="3.30.40.10">
    <property type="entry name" value="Zinc/RING finger domain, C3HC4 (zinc finger)"/>
    <property type="match status" value="1"/>
</dbReference>
<comment type="caution">
    <text evidence="2">The sequence shown here is derived from an EMBL/GenBank/DDBJ whole genome shotgun (WGS) entry which is preliminary data.</text>
</comment>
<name>A0A5B0QS18_PUCGR</name>
<organism evidence="2 4">
    <name type="scientific">Puccinia graminis f. sp. tritici</name>
    <dbReference type="NCBI Taxonomy" id="56615"/>
    <lineage>
        <taxon>Eukaryota</taxon>
        <taxon>Fungi</taxon>
        <taxon>Dikarya</taxon>
        <taxon>Basidiomycota</taxon>
        <taxon>Pucciniomycotina</taxon>
        <taxon>Pucciniomycetes</taxon>
        <taxon>Pucciniales</taxon>
        <taxon>Pucciniaceae</taxon>
        <taxon>Puccinia</taxon>
    </lineage>
</organism>
<dbReference type="AlphaFoldDB" id="A0A5B0QS18"/>
<accession>A0A5B0QS18</accession>
<protein>
    <recommendedName>
        <fullName evidence="5">RING-type domain-containing protein</fullName>
    </recommendedName>
</protein>
<keyword evidence="3" id="KW-1185">Reference proteome</keyword>
<gene>
    <name evidence="1" type="ORF">PGT21_018764</name>
    <name evidence="2" type="ORF">PGTUg99_028755</name>
</gene>
<evidence type="ECO:0008006" key="5">
    <source>
        <dbReference type="Google" id="ProtNLM"/>
    </source>
</evidence>
<dbReference type="EMBL" id="VDEP01000272">
    <property type="protein sequence ID" value="KAA1115723.1"/>
    <property type="molecule type" value="Genomic_DNA"/>
</dbReference>
<evidence type="ECO:0000313" key="3">
    <source>
        <dbReference type="Proteomes" id="UP000324748"/>
    </source>
</evidence>
<dbReference type="EMBL" id="VSWC01000080">
    <property type="protein sequence ID" value="KAA1092946.1"/>
    <property type="molecule type" value="Genomic_DNA"/>
</dbReference>
<dbReference type="OrthoDB" id="10532898at2759"/>
<dbReference type="InterPro" id="IPR013083">
    <property type="entry name" value="Znf_RING/FYVE/PHD"/>
</dbReference>
<reference evidence="3 4" key="1">
    <citation type="submission" date="2019-05" db="EMBL/GenBank/DDBJ databases">
        <title>Emergence of the Ug99 lineage of the wheat stem rust pathogen through somatic hybridization.</title>
        <authorList>
            <person name="Li F."/>
            <person name="Upadhyaya N.M."/>
            <person name="Sperschneider J."/>
            <person name="Matny O."/>
            <person name="Nguyen-Phuc H."/>
            <person name="Mago R."/>
            <person name="Raley C."/>
            <person name="Miller M.E."/>
            <person name="Silverstein K.A.T."/>
            <person name="Henningsen E."/>
            <person name="Hirsch C.D."/>
            <person name="Visser B."/>
            <person name="Pretorius Z.A."/>
            <person name="Steffenson B.J."/>
            <person name="Schwessinger B."/>
            <person name="Dodds P.N."/>
            <person name="Figueroa M."/>
        </authorList>
    </citation>
    <scope>NUCLEOTIDE SEQUENCE [LARGE SCALE GENOMIC DNA]</scope>
    <source>
        <strain evidence="1">21-0</strain>
        <strain evidence="2 4">Ug99</strain>
    </source>
</reference>
<proteinExistence type="predicted"/>
<dbReference type="Proteomes" id="UP000324748">
    <property type="component" value="Unassembled WGS sequence"/>
</dbReference>
<evidence type="ECO:0000313" key="4">
    <source>
        <dbReference type="Proteomes" id="UP000325313"/>
    </source>
</evidence>
<sequence length="145" mass="16468">MNLIGHRSTGFQASEFFFWSILTLTCSQESSFSAAVAKPMQFENVYGPSLRQHSKKSMQGSLSCSICHQPVPITAPYCKDRGHQFHQTCYNSLAEEEKKFTNCRICQREITEQTLITTAAKQRIQDLLKEYNPNPVSSDEPDDPQ</sequence>
<evidence type="ECO:0000313" key="2">
    <source>
        <dbReference type="EMBL" id="KAA1115723.1"/>
    </source>
</evidence>
<evidence type="ECO:0000313" key="1">
    <source>
        <dbReference type="EMBL" id="KAA1092946.1"/>
    </source>
</evidence>
<dbReference type="Proteomes" id="UP000325313">
    <property type="component" value="Unassembled WGS sequence"/>
</dbReference>